<dbReference type="AlphaFoldDB" id="A0A8J2RGH7"/>
<proteinExistence type="predicted"/>
<dbReference type="EMBL" id="CAKKLH010000034">
    <property type="protein sequence ID" value="CAH0100219.1"/>
    <property type="molecule type" value="Genomic_DNA"/>
</dbReference>
<evidence type="ECO:0000313" key="4">
    <source>
        <dbReference type="Proteomes" id="UP000789390"/>
    </source>
</evidence>
<dbReference type="Proteomes" id="UP000789390">
    <property type="component" value="Unassembled WGS sequence"/>
</dbReference>
<reference evidence="3" key="1">
    <citation type="submission" date="2021-11" db="EMBL/GenBank/DDBJ databases">
        <authorList>
            <person name="Schell T."/>
        </authorList>
    </citation>
    <scope>NUCLEOTIDE SEQUENCE</scope>
    <source>
        <strain evidence="3">M5</strain>
    </source>
</reference>
<evidence type="ECO:0000313" key="3">
    <source>
        <dbReference type="EMBL" id="CAH0100219.1"/>
    </source>
</evidence>
<sequence length="182" mass="20684">MGKNSKHSGAPLSRLKLRDDAIPTLFFGYEDGVAPSKKYRKQTTSPFSNNACHKQQEEKHDDRRTSYGNSVEGTLVGENSLEQATTETLGFVDYGEDNKLDGTIKDQTHKGELADHAFVFIFRPYRCNWIQPIACYATMRSCSGSVIQQLMARAICALHQQFNMVLLLNQWYVMEPRAISWQ</sequence>
<dbReference type="Pfam" id="PF21787">
    <property type="entry name" value="TNP-like_RNaseH_N"/>
    <property type="match status" value="1"/>
</dbReference>
<comment type="caution">
    <text evidence="3">The sequence shown here is derived from an EMBL/GenBank/DDBJ whole genome shotgun (WGS) entry which is preliminary data.</text>
</comment>
<feature type="region of interest" description="Disordered" evidence="1">
    <location>
        <begin position="40"/>
        <end position="67"/>
    </location>
</feature>
<dbReference type="InterPro" id="IPR048365">
    <property type="entry name" value="TNP-like_RNaseH_N"/>
</dbReference>
<dbReference type="OrthoDB" id="6391217at2759"/>
<evidence type="ECO:0000256" key="1">
    <source>
        <dbReference type="SAM" id="MobiDB-lite"/>
    </source>
</evidence>
<gene>
    <name evidence="3" type="ORF">DGAL_LOCUS2441</name>
</gene>
<evidence type="ECO:0000259" key="2">
    <source>
        <dbReference type="Pfam" id="PF21787"/>
    </source>
</evidence>
<feature type="compositionally biased region" description="Polar residues" evidence="1">
    <location>
        <begin position="42"/>
        <end position="53"/>
    </location>
</feature>
<feature type="compositionally biased region" description="Basic and acidic residues" evidence="1">
    <location>
        <begin position="54"/>
        <end position="65"/>
    </location>
</feature>
<feature type="domain" description="Transposable element P transposase-like RNase H" evidence="2">
    <location>
        <begin position="83"/>
        <end position="161"/>
    </location>
</feature>
<organism evidence="3 4">
    <name type="scientific">Daphnia galeata</name>
    <dbReference type="NCBI Taxonomy" id="27404"/>
    <lineage>
        <taxon>Eukaryota</taxon>
        <taxon>Metazoa</taxon>
        <taxon>Ecdysozoa</taxon>
        <taxon>Arthropoda</taxon>
        <taxon>Crustacea</taxon>
        <taxon>Branchiopoda</taxon>
        <taxon>Diplostraca</taxon>
        <taxon>Cladocera</taxon>
        <taxon>Anomopoda</taxon>
        <taxon>Daphniidae</taxon>
        <taxon>Daphnia</taxon>
    </lineage>
</organism>
<name>A0A8J2RGH7_9CRUS</name>
<keyword evidence="4" id="KW-1185">Reference proteome</keyword>
<protein>
    <recommendedName>
        <fullName evidence="2">Transposable element P transposase-like RNase H domain-containing protein</fullName>
    </recommendedName>
</protein>
<accession>A0A8J2RGH7</accession>